<dbReference type="SUPFAM" id="SSF54495">
    <property type="entry name" value="UBC-like"/>
    <property type="match status" value="1"/>
</dbReference>
<dbReference type="EMBL" id="CAJNOG010000051">
    <property type="protein sequence ID" value="CAF0846545.1"/>
    <property type="molecule type" value="Genomic_DNA"/>
</dbReference>
<dbReference type="Proteomes" id="UP000663845">
    <property type="component" value="Unassembled WGS sequence"/>
</dbReference>
<evidence type="ECO:0000313" key="4">
    <source>
        <dbReference type="Proteomes" id="UP000663844"/>
    </source>
</evidence>
<gene>
    <name evidence="2" type="ORF">JYZ213_LOCUS7659</name>
    <name evidence="3" type="ORF">OXD698_LOCUS29231</name>
</gene>
<organism evidence="3 4">
    <name type="scientific">Adineta steineri</name>
    <dbReference type="NCBI Taxonomy" id="433720"/>
    <lineage>
        <taxon>Eukaryota</taxon>
        <taxon>Metazoa</taxon>
        <taxon>Spiralia</taxon>
        <taxon>Gnathifera</taxon>
        <taxon>Rotifera</taxon>
        <taxon>Eurotatoria</taxon>
        <taxon>Bdelloidea</taxon>
        <taxon>Adinetida</taxon>
        <taxon>Adinetidae</taxon>
        <taxon>Adineta</taxon>
    </lineage>
</organism>
<evidence type="ECO:0000313" key="3">
    <source>
        <dbReference type="EMBL" id="CAF3995970.1"/>
    </source>
</evidence>
<proteinExistence type="predicted"/>
<comment type="caution">
    <text evidence="3">The sequence shown here is derived from an EMBL/GenBank/DDBJ whole genome shotgun (WGS) entry which is preliminary data.</text>
</comment>
<feature type="domain" description="RWD" evidence="1">
    <location>
        <begin position="14"/>
        <end position="98"/>
    </location>
</feature>
<dbReference type="InterPro" id="IPR006575">
    <property type="entry name" value="RWD_dom"/>
</dbReference>
<evidence type="ECO:0000313" key="2">
    <source>
        <dbReference type="EMBL" id="CAF0846545.1"/>
    </source>
</evidence>
<dbReference type="EMBL" id="CAJOAZ010003261">
    <property type="protein sequence ID" value="CAF3995970.1"/>
    <property type="molecule type" value="Genomic_DNA"/>
</dbReference>
<dbReference type="Gene3D" id="3.10.110.10">
    <property type="entry name" value="Ubiquitin Conjugating Enzyme"/>
    <property type="match status" value="1"/>
</dbReference>
<dbReference type="Pfam" id="PF05773">
    <property type="entry name" value="RWD"/>
    <property type="match status" value="1"/>
</dbReference>
<protein>
    <recommendedName>
        <fullName evidence="1">RWD domain-containing protein</fullName>
    </recommendedName>
</protein>
<sequence>MIAIWMIFIINYDNPISLNITIYSNGDENDLDHDKRLLCIAFIAELSSTYRDLNSPKITLCRLRGLTDEQINELDSLIYSCLESNIDSCVLYKCIENLICRKILSNNVIEKLLSSLINMHIFNNNGSN</sequence>
<evidence type="ECO:0000259" key="1">
    <source>
        <dbReference type="Pfam" id="PF05773"/>
    </source>
</evidence>
<accession>A0A819NDZ6</accession>
<reference evidence="3" key="1">
    <citation type="submission" date="2021-02" db="EMBL/GenBank/DDBJ databases">
        <authorList>
            <person name="Nowell W R."/>
        </authorList>
    </citation>
    <scope>NUCLEOTIDE SEQUENCE</scope>
</reference>
<dbReference type="Proteomes" id="UP000663844">
    <property type="component" value="Unassembled WGS sequence"/>
</dbReference>
<dbReference type="AlphaFoldDB" id="A0A819NDZ6"/>
<name>A0A819NDZ6_9BILA</name>
<dbReference type="InterPro" id="IPR016135">
    <property type="entry name" value="UBQ-conjugating_enzyme/RWD"/>
</dbReference>